<dbReference type="Proteomes" id="UP001374535">
    <property type="component" value="Chromosome 5"/>
</dbReference>
<dbReference type="AlphaFoldDB" id="A0AAQ3S109"/>
<accession>A0AAQ3S109</accession>
<keyword evidence="3" id="KW-1185">Reference proteome</keyword>
<protein>
    <submittedName>
        <fullName evidence="2">Uncharacterized protein</fullName>
    </submittedName>
</protein>
<dbReference type="InterPro" id="IPR010770">
    <property type="entry name" value="Ecd"/>
</dbReference>
<evidence type="ECO:0000313" key="2">
    <source>
        <dbReference type="EMBL" id="WVZ12543.1"/>
    </source>
</evidence>
<evidence type="ECO:0000256" key="1">
    <source>
        <dbReference type="SAM" id="MobiDB-lite"/>
    </source>
</evidence>
<dbReference type="Pfam" id="PF07093">
    <property type="entry name" value="SGT1"/>
    <property type="match status" value="1"/>
</dbReference>
<proteinExistence type="predicted"/>
<feature type="compositionally biased region" description="Acidic residues" evidence="1">
    <location>
        <begin position="36"/>
        <end position="52"/>
    </location>
</feature>
<name>A0AAQ3S109_VIGMU</name>
<dbReference type="GO" id="GO:0005634">
    <property type="term" value="C:nucleus"/>
    <property type="evidence" value="ECO:0007669"/>
    <property type="project" value="TreeGrafter"/>
</dbReference>
<evidence type="ECO:0000313" key="3">
    <source>
        <dbReference type="Proteomes" id="UP001374535"/>
    </source>
</evidence>
<dbReference type="EMBL" id="CP144696">
    <property type="protein sequence ID" value="WVZ12543.1"/>
    <property type="molecule type" value="Genomic_DNA"/>
</dbReference>
<feature type="region of interest" description="Disordered" evidence="1">
    <location>
        <begin position="25"/>
        <end position="52"/>
    </location>
</feature>
<dbReference type="PANTHER" id="PTHR13060:SF0">
    <property type="entry name" value="PROTEIN ECDYSONELESS HOMOLOG"/>
    <property type="match status" value="1"/>
</dbReference>
<dbReference type="PANTHER" id="PTHR13060">
    <property type="entry name" value="SGT1 PROTEIN HSGT1 SUPPRESSOR OF GCR2"/>
    <property type="match status" value="1"/>
</dbReference>
<gene>
    <name evidence="2" type="ORF">V8G54_017073</name>
</gene>
<reference evidence="2 3" key="1">
    <citation type="journal article" date="2023" name="Life. Sci Alliance">
        <title>Evolutionary insights into 3D genome organization and epigenetic landscape of Vigna mungo.</title>
        <authorList>
            <person name="Junaid A."/>
            <person name="Singh B."/>
            <person name="Bhatia S."/>
        </authorList>
    </citation>
    <scope>NUCLEOTIDE SEQUENCE [LARGE SCALE GENOMIC DNA]</scope>
    <source>
        <strain evidence="2">Urdbean</strain>
    </source>
</reference>
<organism evidence="2 3">
    <name type="scientific">Vigna mungo</name>
    <name type="common">Black gram</name>
    <name type="synonym">Phaseolus mungo</name>
    <dbReference type="NCBI Taxonomy" id="3915"/>
    <lineage>
        <taxon>Eukaryota</taxon>
        <taxon>Viridiplantae</taxon>
        <taxon>Streptophyta</taxon>
        <taxon>Embryophyta</taxon>
        <taxon>Tracheophyta</taxon>
        <taxon>Spermatophyta</taxon>
        <taxon>Magnoliopsida</taxon>
        <taxon>eudicotyledons</taxon>
        <taxon>Gunneridae</taxon>
        <taxon>Pentapetalae</taxon>
        <taxon>rosids</taxon>
        <taxon>fabids</taxon>
        <taxon>Fabales</taxon>
        <taxon>Fabaceae</taxon>
        <taxon>Papilionoideae</taxon>
        <taxon>50 kb inversion clade</taxon>
        <taxon>NPAAA clade</taxon>
        <taxon>indigoferoid/millettioid clade</taxon>
        <taxon>Phaseoleae</taxon>
        <taxon>Vigna</taxon>
    </lineage>
</organism>
<sequence>MEVDLDVDQFIKDMGSIMKYSDNANGNIEEGLSSDPDFDDSDSDVGELGEDDDDTFLRTYSDAMNEELKATTLQKSFVRANEQIPENQHCSNAIKWYFLTHNHGPFMKGGCKAVFIWWNFGLPSYCPIDIVKGSMPGRSNASEHNMDDDFSPVDVDVNLVKSILDSLSSQQGLPGPASNLLGLMGVQHLLSRGHMGMLASNGVTSPGFGT</sequence>